<dbReference type="Pfam" id="PF19291">
    <property type="entry name" value="TREH_N"/>
    <property type="match status" value="1"/>
</dbReference>
<dbReference type="PANTHER" id="PTHR31616:SF0">
    <property type="entry name" value="GLUCAN 1,4-ALPHA-GLUCOSIDASE"/>
    <property type="match status" value="1"/>
</dbReference>
<dbReference type="GO" id="GO:0005975">
    <property type="term" value="P:carbohydrate metabolic process"/>
    <property type="evidence" value="ECO:0007669"/>
    <property type="project" value="InterPro"/>
</dbReference>
<dbReference type="Proteomes" id="UP000005234">
    <property type="component" value="Chromosome"/>
</dbReference>
<dbReference type="KEGG" id="fau:Fraau_0019"/>
<dbReference type="GO" id="GO:0004553">
    <property type="term" value="F:hydrolase activity, hydrolyzing O-glycosyl compounds"/>
    <property type="evidence" value="ECO:0007669"/>
    <property type="project" value="TreeGrafter"/>
</dbReference>
<accession>H8KZ39</accession>
<name>H8KZ39_FRAAD</name>
<sequence length="607" mass="66746">MAGSIEDYAMIGNCRSAALVSRHGVIDWLCLPRFDAEACFAALLGDDRHGHWSLQPTRPAQASRQYRDGSLVLETLWVCETGRVRVIDFMPSRERQPAGDPAESASVIRLVEGIEGRVELLSRLLPRFDYGRVVPAVRRMGCGAVTAVAGPHRLVLRGADQVEIEDAAMLARFEVAAGEVRALVLGYDASHWEVPAPLQAGRELELTEAFWHGWSSVCRRAGEWSDLVSRSLVTLKGLSYLPTGGIVAAATTSLPEQLGGARNWDYRYCWIRDASLTLSALLKAGYRDEAMAWREWVRRAVAGRPEQLQVMYGLAGERRLDEYELSWLPGYEDSRPVRVGNAAASQLQLDIFGELVGILAVTGETETASADSDDGLGLSFMLHLEAIWQQPDEGLWEIRGEPRCFTHSRIMTWLAFRQAADSPRPVAAHHRTRWAALADRIRKEVLQKGVDSEDGHFVQSFGSRALDASLLLAPLVGFVEATDPRMRATVAAIEQRLVRGGLVMRYDTGDGVDGLQGGEGAFLACSFWLVENYVLQGRITEARAWFERLVGLCNDVGLLAEEYDPVSQRQLGNFPQAFSHVALVHAAFRLAEAEAGKATGATPPPAT</sequence>
<keyword evidence="3" id="KW-0378">Hydrolase</keyword>
<dbReference type="EMBL" id="CP003350">
    <property type="protein sequence ID" value="AFC84530.1"/>
    <property type="molecule type" value="Genomic_DNA"/>
</dbReference>
<evidence type="ECO:0000259" key="1">
    <source>
        <dbReference type="Pfam" id="PF00723"/>
    </source>
</evidence>
<proteinExistence type="predicted"/>
<dbReference type="InterPro" id="IPR011613">
    <property type="entry name" value="GH15-like"/>
</dbReference>
<dbReference type="PANTHER" id="PTHR31616">
    <property type="entry name" value="TREHALASE"/>
    <property type="match status" value="1"/>
</dbReference>
<dbReference type="AlphaFoldDB" id="H8KZ39"/>
<dbReference type="Pfam" id="PF00723">
    <property type="entry name" value="Glyco_hydro_15"/>
    <property type="match status" value="1"/>
</dbReference>
<evidence type="ECO:0000313" key="3">
    <source>
        <dbReference type="EMBL" id="AFC84530.1"/>
    </source>
</evidence>
<reference evidence="3" key="1">
    <citation type="submission" date="2012-02" db="EMBL/GenBank/DDBJ databases">
        <title>The complete genome of Frateuria aurantia DSM 6220.</title>
        <authorList>
            <consortium name="US DOE Joint Genome Institute (JGI-PGF)"/>
            <person name="Lucas S."/>
            <person name="Copeland A."/>
            <person name="Lapidus A."/>
            <person name="Glavina del Rio T."/>
            <person name="Dalin E."/>
            <person name="Tice H."/>
            <person name="Bruce D."/>
            <person name="Goodwin L."/>
            <person name="Pitluck S."/>
            <person name="Peters L."/>
            <person name="Ovchinnikova G."/>
            <person name="Teshima H."/>
            <person name="Kyrpides N."/>
            <person name="Mavromatis K."/>
            <person name="Ivanova N."/>
            <person name="Brettin T."/>
            <person name="Detter J.C."/>
            <person name="Han C."/>
            <person name="Larimer F."/>
            <person name="Land M."/>
            <person name="Hauser L."/>
            <person name="Markowitz V."/>
            <person name="Cheng J.-F."/>
            <person name="Hugenholtz P."/>
            <person name="Woyke T."/>
            <person name="Wu D."/>
            <person name="Brambilla E."/>
            <person name="Klenk H.-P."/>
            <person name="Eisen J.A."/>
        </authorList>
    </citation>
    <scope>NUCLEOTIDE SEQUENCE</scope>
    <source>
        <strain evidence="3">DSM 6220</strain>
    </source>
</reference>
<gene>
    <name evidence="3" type="ordered locus">Fraau_0019</name>
</gene>
<evidence type="ECO:0000313" key="4">
    <source>
        <dbReference type="Proteomes" id="UP000005234"/>
    </source>
</evidence>
<dbReference type="InterPro" id="IPR008928">
    <property type="entry name" value="6-hairpin_glycosidase_sf"/>
</dbReference>
<dbReference type="InterPro" id="IPR045582">
    <property type="entry name" value="Trehalase-like_N"/>
</dbReference>
<evidence type="ECO:0000259" key="2">
    <source>
        <dbReference type="Pfam" id="PF19291"/>
    </source>
</evidence>
<protein>
    <submittedName>
        <fullName evidence="3">Glycosyl hydrolase, glucoamylase</fullName>
    </submittedName>
</protein>
<dbReference type="OrthoDB" id="3902805at2"/>
<dbReference type="eggNOG" id="COG3387">
    <property type="taxonomic scope" value="Bacteria"/>
</dbReference>
<keyword evidence="4" id="KW-1185">Reference proteome</keyword>
<feature type="domain" description="GH15-like" evidence="1">
    <location>
        <begin position="226"/>
        <end position="587"/>
    </location>
</feature>
<dbReference type="SUPFAM" id="SSF48208">
    <property type="entry name" value="Six-hairpin glycosidases"/>
    <property type="match status" value="1"/>
</dbReference>
<organism evidence="3 4">
    <name type="scientific">Frateuria aurantia (strain ATCC 33424 / DSM 6220 / KCTC 2777 / LMG 1558 / NBRC 3245 / NCIMB 13370)</name>
    <name type="common">Acetobacter aurantius</name>
    <dbReference type="NCBI Taxonomy" id="767434"/>
    <lineage>
        <taxon>Bacteria</taxon>
        <taxon>Pseudomonadati</taxon>
        <taxon>Pseudomonadota</taxon>
        <taxon>Gammaproteobacteria</taxon>
        <taxon>Lysobacterales</taxon>
        <taxon>Rhodanobacteraceae</taxon>
        <taxon>Frateuria</taxon>
    </lineage>
</organism>
<dbReference type="InterPro" id="IPR012341">
    <property type="entry name" value="6hp_glycosidase-like_sf"/>
</dbReference>
<dbReference type="Gene3D" id="1.50.10.10">
    <property type="match status" value="1"/>
</dbReference>
<dbReference type="STRING" id="767434.Fraau_0019"/>
<feature type="domain" description="Trehalase-like N-terminal" evidence="2">
    <location>
        <begin position="2"/>
        <end position="156"/>
    </location>
</feature>
<dbReference type="HOGENOM" id="CLU_010399_3_1_6"/>